<dbReference type="HOGENOM" id="CLU_447943_0_0_1"/>
<dbReference type="GO" id="GO:0006874">
    <property type="term" value="P:intracellular calcium ion homeostasis"/>
    <property type="evidence" value="ECO:0007669"/>
    <property type="project" value="TreeGrafter"/>
</dbReference>
<dbReference type="EnsemblProtists" id="EOD05379">
    <property type="protein sequence ID" value="EOD05379"/>
    <property type="gene ID" value="EMIHUDRAFT_199067"/>
</dbReference>
<reference evidence="9" key="2">
    <citation type="submission" date="2024-10" db="UniProtKB">
        <authorList>
            <consortium name="EnsemblProtists"/>
        </authorList>
    </citation>
    <scope>IDENTIFICATION</scope>
</reference>
<dbReference type="Proteomes" id="UP000013827">
    <property type="component" value="Unassembled WGS sequence"/>
</dbReference>
<dbReference type="Pfam" id="PF01699">
    <property type="entry name" value="Na_Ca_ex"/>
    <property type="match status" value="2"/>
</dbReference>
<name>A0A0D3I294_EMIH1</name>
<feature type="transmembrane region" description="Helical" evidence="7">
    <location>
        <begin position="166"/>
        <end position="186"/>
    </location>
</feature>
<feature type="transmembrane region" description="Helical" evidence="7">
    <location>
        <begin position="78"/>
        <end position="102"/>
    </location>
</feature>
<keyword evidence="5 7" id="KW-1133">Transmembrane helix</keyword>
<evidence type="ECO:0000259" key="8">
    <source>
        <dbReference type="Pfam" id="PF01699"/>
    </source>
</evidence>
<comment type="similarity">
    <text evidence="2">Belongs to the Ca(2+):cation antiporter (CaCA) (TC 2.A.19) family. SLC24A subfamily.</text>
</comment>
<dbReference type="InterPro" id="IPR044880">
    <property type="entry name" value="NCX_ion-bd_dom_sf"/>
</dbReference>
<evidence type="ECO:0000256" key="6">
    <source>
        <dbReference type="ARBA" id="ARBA00023136"/>
    </source>
</evidence>
<evidence type="ECO:0000256" key="7">
    <source>
        <dbReference type="SAM" id="Phobius"/>
    </source>
</evidence>
<evidence type="ECO:0000256" key="1">
    <source>
        <dbReference type="ARBA" id="ARBA00004141"/>
    </source>
</evidence>
<dbReference type="AlphaFoldDB" id="A0A0D3I294"/>
<dbReference type="GO" id="GO:0005262">
    <property type="term" value="F:calcium channel activity"/>
    <property type="evidence" value="ECO:0007669"/>
    <property type="project" value="TreeGrafter"/>
</dbReference>
<dbReference type="KEGG" id="ehx:EMIHUDRAFT_199067"/>
<protein>
    <recommendedName>
        <fullName evidence="8">Sodium/calcium exchanger membrane region domain-containing protein</fullName>
    </recommendedName>
</protein>
<feature type="transmembrane region" description="Helical" evidence="7">
    <location>
        <begin position="441"/>
        <end position="460"/>
    </location>
</feature>
<evidence type="ECO:0000256" key="5">
    <source>
        <dbReference type="ARBA" id="ARBA00022989"/>
    </source>
</evidence>
<dbReference type="RefSeq" id="XP_005757808.1">
    <property type="nucleotide sequence ID" value="XM_005757751.1"/>
</dbReference>
<feature type="domain" description="Sodium/calcium exchanger membrane region" evidence="8">
    <location>
        <begin position="44"/>
        <end position="183"/>
    </location>
</feature>
<feature type="domain" description="Sodium/calcium exchanger membrane region" evidence="8">
    <location>
        <begin position="417"/>
        <end position="591"/>
    </location>
</feature>
<feature type="transmembrane region" description="Helical" evidence="7">
    <location>
        <begin position="108"/>
        <end position="131"/>
    </location>
</feature>
<dbReference type="PaxDb" id="2903-EOD05379"/>
<dbReference type="InterPro" id="IPR004481">
    <property type="entry name" value="K/Na/Ca-exchanger"/>
</dbReference>
<evidence type="ECO:0000256" key="3">
    <source>
        <dbReference type="ARBA" id="ARBA00022449"/>
    </source>
</evidence>
<keyword evidence="3" id="KW-0050">Antiport</keyword>
<keyword evidence="6 7" id="KW-0472">Membrane</keyword>
<dbReference type="GeneID" id="17251562"/>
<feature type="transmembrane region" description="Helical" evidence="7">
    <location>
        <begin position="575"/>
        <end position="597"/>
    </location>
</feature>
<organism evidence="9 10">
    <name type="scientific">Emiliania huxleyi (strain CCMP1516)</name>
    <dbReference type="NCBI Taxonomy" id="280463"/>
    <lineage>
        <taxon>Eukaryota</taxon>
        <taxon>Haptista</taxon>
        <taxon>Haptophyta</taxon>
        <taxon>Prymnesiophyceae</taxon>
        <taxon>Isochrysidales</taxon>
        <taxon>Noelaerhabdaceae</taxon>
        <taxon>Emiliania</taxon>
    </lineage>
</organism>
<keyword evidence="10" id="KW-1185">Reference proteome</keyword>
<feature type="transmembrane region" description="Helical" evidence="7">
    <location>
        <begin position="480"/>
        <end position="502"/>
    </location>
</feature>
<reference evidence="10" key="1">
    <citation type="journal article" date="2013" name="Nature">
        <title>Pan genome of the phytoplankton Emiliania underpins its global distribution.</title>
        <authorList>
            <person name="Read B.A."/>
            <person name="Kegel J."/>
            <person name="Klute M.J."/>
            <person name="Kuo A."/>
            <person name="Lefebvre S.C."/>
            <person name="Maumus F."/>
            <person name="Mayer C."/>
            <person name="Miller J."/>
            <person name="Monier A."/>
            <person name="Salamov A."/>
            <person name="Young J."/>
            <person name="Aguilar M."/>
            <person name="Claverie J.M."/>
            <person name="Frickenhaus S."/>
            <person name="Gonzalez K."/>
            <person name="Herman E.K."/>
            <person name="Lin Y.C."/>
            <person name="Napier J."/>
            <person name="Ogata H."/>
            <person name="Sarno A.F."/>
            <person name="Shmutz J."/>
            <person name="Schroeder D."/>
            <person name="de Vargas C."/>
            <person name="Verret F."/>
            <person name="von Dassow P."/>
            <person name="Valentin K."/>
            <person name="Van de Peer Y."/>
            <person name="Wheeler G."/>
            <person name="Dacks J.B."/>
            <person name="Delwiche C.F."/>
            <person name="Dyhrman S.T."/>
            <person name="Glockner G."/>
            <person name="John U."/>
            <person name="Richards T."/>
            <person name="Worden A.Z."/>
            <person name="Zhang X."/>
            <person name="Grigoriev I.V."/>
            <person name="Allen A.E."/>
            <person name="Bidle K."/>
            <person name="Borodovsky M."/>
            <person name="Bowler C."/>
            <person name="Brownlee C."/>
            <person name="Cock J.M."/>
            <person name="Elias M."/>
            <person name="Gladyshev V.N."/>
            <person name="Groth M."/>
            <person name="Guda C."/>
            <person name="Hadaegh A."/>
            <person name="Iglesias-Rodriguez M.D."/>
            <person name="Jenkins J."/>
            <person name="Jones B.M."/>
            <person name="Lawson T."/>
            <person name="Leese F."/>
            <person name="Lindquist E."/>
            <person name="Lobanov A."/>
            <person name="Lomsadze A."/>
            <person name="Malik S.B."/>
            <person name="Marsh M.E."/>
            <person name="Mackinder L."/>
            <person name="Mock T."/>
            <person name="Mueller-Roeber B."/>
            <person name="Pagarete A."/>
            <person name="Parker M."/>
            <person name="Probert I."/>
            <person name="Quesneville H."/>
            <person name="Raines C."/>
            <person name="Rensing S.A."/>
            <person name="Riano-Pachon D.M."/>
            <person name="Richier S."/>
            <person name="Rokitta S."/>
            <person name="Shiraiwa Y."/>
            <person name="Soanes D.M."/>
            <person name="van der Giezen M."/>
            <person name="Wahlund T.M."/>
            <person name="Williams B."/>
            <person name="Wilson W."/>
            <person name="Wolfe G."/>
            <person name="Wurch L.L."/>
        </authorList>
    </citation>
    <scope>NUCLEOTIDE SEQUENCE</scope>
</reference>
<dbReference type="GO" id="GO:0008273">
    <property type="term" value="F:calcium, potassium:sodium antiporter activity"/>
    <property type="evidence" value="ECO:0007669"/>
    <property type="project" value="TreeGrafter"/>
</dbReference>
<feature type="transmembrane region" description="Helical" evidence="7">
    <location>
        <begin position="385"/>
        <end position="404"/>
    </location>
</feature>
<feature type="transmembrane region" description="Helical" evidence="7">
    <location>
        <begin position="551"/>
        <end position="569"/>
    </location>
</feature>
<dbReference type="OMA" id="XSSRKFF"/>
<evidence type="ECO:0000256" key="4">
    <source>
        <dbReference type="ARBA" id="ARBA00022692"/>
    </source>
</evidence>
<feature type="transmembrane region" description="Helical" evidence="7">
    <location>
        <begin position="416"/>
        <end position="434"/>
    </location>
</feature>
<dbReference type="Gene3D" id="1.20.1420.30">
    <property type="entry name" value="NCX, central ion-binding region"/>
    <property type="match status" value="2"/>
</dbReference>
<evidence type="ECO:0000313" key="10">
    <source>
        <dbReference type="Proteomes" id="UP000013827"/>
    </source>
</evidence>
<keyword evidence="3" id="KW-0813">Transport</keyword>
<comment type="subcellular location">
    <subcellularLocation>
        <location evidence="1">Membrane</location>
        <topology evidence="1">Multi-pass membrane protein</topology>
    </subcellularLocation>
</comment>
<dbReference type="PANTHER" id="PTHR10846">
    <property type="entry name" value="SODIUM/POTASSIUM/CALCIUM EXCHANGER"/>
    <property type="match status" value="1"/>
</dbReference>
<evidence type="ECO:0000256" key="2">
    <source>
        <dbReference type="ARBA" id="ARBA00005364"/>
    </source>
</evidence>
<keyword evidence="4 7" id="KW-0812">Transmembrane</keyword>
<dbReference type="eggNOG" id="KOG1307">
    <property type="taxonomic scope" value="Eukaryota"/>
</dbReference>
<accession>A0A0D3I294</accession>
<dbReference type="GO" id="GO:0005886">
    <property type="term" value="C:plasma membrane"/>
    <property type="evidence" value="ECO:0007669"/>
    <property type="project" value="TreeGrafter"/>
</dbReference>
<feature type="transmembrane region" description="Helical" evidence="7">
    <location>
        <begin position="138"/>
        <end position="160"/>
    </location>
</feature>
<dbReference type="PANTHER" id="PTHR10846:SF73">
    <property type="entry name" value="SODIUM_CALCIUM EXCHANGER MEMBRANE REGION DOMAIN-CONTAINING PROTEIN"/>
    <property type="match status" value="1"/>
</dbReference>
<proteinExistence type="inferred from homology"/>
<sequence length="610" mass="64265">MSVGTCPGEAHALRLLCAGNVSFAAGPPEEGCAYQAASLPLLVLVSLAMFYGLALVCEEFMVPSLAILCDRFSIPPHVAGATLLAAGCNAPELIASAIAMFVTRSTVGAGTIVGSAPFNILVICGASALAVGGIALNLWLVGREVVCLLSVLVAFAMVMSDGRVDWYEALFLLSIYVGYVLLCVHWERVLTGFRQLFGFTVATGGCEGGYHAAIVSENDDVPVAVAEPPSAATTAEWAATIAECKRRVERRKVAASLDATTLTTPLASRRSGVLLKRSRWCNLYDDTASVRVQRLLWMPKLVLLDDDPLRPLRYTSSLDASALELLSVHPEAGHALPLDACVRLAVTVEQELRLTVAPPPLRQTSHPATQPDLASKTHGQIWRRGARRVAYLALFPLAAPIHMTTPDARHARWKKWFALTLLMSLVWLVVLATVMTTCLEAIGCLIGFSSTAMGLTLGAAGTSFPNMYASVLAARQGEAAMAIAFASNVFNICVALGALWLVQATAGNCEYIEGRPTPCGGCYLPAGVSGMACPGVSGTEPIRQPGSLQGTVLFTCLCVVAVLLSVVFAGGRLPVVAAGALVALYLVFAVYEVLAAFEAVAPLCVMGVCL</sequence>
<evidence type="ECO:0000313" key="9">
    <source>
        <dbReference type="EnsemblProtists" id="EOD05379"/>
    </source>
</evidence>
<dbReference type="InterPro" id="IPR004837">
    <property type="entry name" value="NaCa_Exmemb"/>
</dbReference>